<comment type="caution">
    <text evidence="2">The sequence shown here is derived from an EMBL/GenBank/DDBJ whole genome shotgun (WGS) entry which is preliminary data.</text>
</comment>
<dbReference type="PROSITE" id="PS51257">
    <property type="entry name" value="PROKAR_LIPOPROTEIN"/>
    <property type="match status" value="1"/>
</dbReference>
<feature type="chain" id="PRO_5035325779" description="Lipoprotein" evidence="1">
    <location>
        <begin position="24"/>
        <end position="169"/>
    </location>
</feature>
<protein>
    <recommendedName>
        <fullName evidence="4">Lipoprotein</fullName>
    </recommendedName>
</protein>
<dbReference type="AlphaFoldDB" id="A0A8J8K9P1"/>
<proteinExistence type="predicted"/>
<dbReference type="RefSeq" id="WP_173780530.1">
    <property type="nucleotide sequence ID" value="NZ_JABSNO010000036.1"/>
</dbReference>
<keyword evidence="1" id="KW-0732">Signal</keyword>
<gene>
    <name evidence="2" type="ORF">HNQ03_003088</name>
</gene>
<evidence type="ECO:0000313" key="2">
    <source>
        <dbReference type="EMBL" id="NRS93993.1"/>
    </source>
</evidence>
<evidence type="ECO:0008006" key="4">
    <source>
        <dbReference type="Google" id="ProtNLM"/>
    </source>
</evidence>
<dbReference type="EMBL" id="JABSNO010000036">
    <property type="protein sequence ID" value="NRS93993.1"/>
    <property type="molecule type" value="Genomic_DNA"/>
</dbReference>
<sequence>MRNLKILALLSLFVLFCSCFEHEDEVTISKTGKIDIVSIIKVNSNESKAEVQEALSHEFTQLKKAGWNVSYRWMTATKPYKIQFVGSNTLNNIYNYIEKTKGENPSGIYVSKKYSDTEFAVTFDLLTDADNRIVRLGKKSLPLYSFADKDKLQSVRNIESKKNYIVILQ</sequence>
<feature type="signal peptide" evidence="1">
    <location>
        <begin position="1"/>
        <end position="23"/>
    </location>
</feature>
<name>A0A8J8K9P1_9FLAO</name>
<dbReference type="Proteomes" id="UP000610746">
    <property type="component" value="Unassembled WGS sequence"/>
</dbReference>
<keyword evidence="3" id="KW-1185">Reference proteome</keyword>
<reference evidence="2" key="1">
    <citation type="submission" date="2020-05" db="EMBL/GenBank/DDBJ databases">
        <title>Genomic Encyclopedia of Type Strains, Phase IV (KMG-V): Genome sequencing to study the core and pangenomes of soil and plant-associated prokaryotes.</title>
        <authorList>
            <person name="Whitman W."/>
        </authorList>
    </citation>
    <scope>NUCLEOTIDE SEQUENCE</scope>
    <source>
        <strain evidence="2">16F</strain>
    </source>
</reference>
<organism evidence="2 3">
    <name type="scientific">Frigoriflavimonas asaccharolytica</name>
    <dbReference type="NCBI Taxonomy" id="2735899"/>
    <lineage>
        <taxon>Bacteria</taxon>
        <taxon>Pseudomonadati</taxon>
        <taxon>Bacteroidota</taxon>
        <taxon>Flavobacteriia</taxon>
        <taxon>Flavobacteriales</taxon>
        <taxon>Weeksellaceae</taxon>
        <taxon>Frigoriflavimonas</taxon>
    </lineage>
</organism>
<evidence type="ECO:0000313" key="3">
    <source>
        <dbReference type="Proteomes" id="UP000610746"/>
    </source>
</evidence>
<evidence type="ECO:0000256" key="1">
    <source>
        <dbReference type="SAM" id="SignalP"/>
    </source>
</evidence>
<accession>A0A8J8K9P1</accession>